<dbReference type="RefSeq" id="WP_045363511.1">
    <property type="nucleotide sequence ID" value="NZ_AP014648.1"/>
</dbReference>
<keyword evidence="1" id="KW-0732">Signal</keyword>
<protein>
    <submittedName>
        <fullName evidence="2">Uncharacterized protein</fullName>
    </submittedName>
</protein>
<reference evidence="2 3" key="1">
    <citation type="submission" date="2014-09" db="EMBL/GenBank/DDBJ databases">
        <title>Genome sequencing of Methyloceanibacter caenitepidi Gela4.</title>
        <authorList>
            <person name="Takeuchi M."/>
            <person name="Susumu S."/>
            <person name="Kamagata Y."/>
            <person name="Oshima K."/>
            <person name="Hattori M."/>
            <person name="Iwasaki W."/>
        </authorList>
    </citation>
    <scope>NUCLEOTIDE SEQUENCE [LARGE SCALE GENOMIC DNA]</scope>
    <source>
        <strain evidence="2 3">Gela4</strain>
    </source>
</reference>
<evidence type="ECO:0000313" key="3">
    <source>
        <dbReference type="Proteomes" id="UP000031643"/>
    </source>
</evidence>
<name>A0A0A8JYG6_9HYPH</name>
<proteinExistence type="predicted"/>
<sequence length="130" mass="13933">MRVCWHGVALAFVAAVFCLAVGAPAQAGCVLLSGTADGFDKPTAVGRAQAALAEEVRDYKAQKRLGTVSVTAMRASPNPYWRTSVSNNMLCFNVWCGIYKPDIVKKSSYTTCWSGVVSPYVCTSGAKLCW</sequence>
<gene>
    <name evidence="2" type="ORF">GL4_0175</name>
</gene>
<dbReference type="OrthoDB" id="8446582at2"/>
<feature type="signal peptide" evidence="1">
    <location>
        <begin position="1"/>
        <end position="27"/>
    </location>
</feature>
<evidence type="ECO:0000313" key="2">
    <source>
        <dbReference type="EMBL" id="BAQ15645.1"/>
    </source>
</evidence>
<feature type="chain" id="PRO_5002055474" evidence="1">
    <location>
        <begin position="28"/>
        <end position="130"/>
    </location>
</feature>
<evidence type="ECO:0000256" key="1">
    <source>
        <dbReference type="SAM" id="SignalP"/>
    </source>
</evidence>
<accession>A0A0A8JYG6</accession>
<dbReference type="AlphaFoldDB" id="A0A0A8JYG6"/>
<dbReference type="KEGG" id="mcg:GL4_0175"/>
<dbReference type="HOGENOM" id="CLU_164704_0_0_5"/>
<organism evidence="2 3">
    <name type="scientific">Methyloceanibacter caenitepidi</name>
    <dbReference type="NCBI Taxonomy" id="1384459"/>
    <lineage>
        <taxon>Bacteria</taxon>
        <taxon>Pseudomonadati</taxon>
        <taxon>Pseudomonadota</taxon>
        <taxon>Alphaproteobacteria</taxon>
        <taxon>Hyphomicrobiales</taxon>
        <taxon>Hyphomicrobiaceae</taxon>
        <taxon>Methyloceanibacter</taxon>
    </lineage>
</organism>
<keyword evidence="3" id="KW-1185">Reference proteome</keyword>
<dbReference type="Proteomes" id="UP000031643">
    <property type="component" value="Chromosome"/>
</dbReference>
<dbReference type="EMBL" id="AP014648">
    <property type="protein sequence ID" value="BAQ15645.1"/>
    <property type="molecule type" value="Genomic_DNA"/>
</dbReference>